<dbReference type="InterPro" id="IPR005046">
    <property type="entry name" value="DUF285"/>
</dbReference>
<comment type="caution">
    <text evidence="6">The sequence shown here is derived from an EMBL/GenBank/DDBJ whole genome shotgun (WGS) entry which is preliminary data.</text>
</comment>
<dbReference type="Gene3D" id="2.60.120.260">
    <property type="entry name" value="Galactose-binding domain-like"/>
    <property type="match status" value="1"/>
</dbReference>
<keyword evidence="3" id="KW-0732">Signal</keyword>
<keyword evidence="1" id="KW-0245">EGF-like domain</keyword>
<comment type="caution">
    <text evidence="1">Lacks conserved residue(s) required for the propagation of feature annotation.</text>
</comment>
<gene>
    <name evidence="6" type="ORF">SO694_00001559</name>
</gene>
<feature type="compositionally biased region" description="Low complexity" evidence="2">
    <location>
        <begin position="36"/>
        <end position="45"/>
    </location>
</feature>
<dbReference type="Pfam" id="PF00754">
    <property type="entry name" value="F5_F8_type_C"/>
    <property type="match status" value="1"/>
</dbReference>
<organism evidence="6 7">
    <name type="scientific">Aureococcus anophagefferens</name>
    <name type="common">Harmful bloom alga</name>
    <dbReference type="NCBI Taxonomy" id="44056"/>
    <lineage>
        <taxon>Eukaryota</taxon>
        <taxon>Sar</taxon>
        <taxon>Stramenopiles</taxon>
        <taxon>Ochrophyta</taxon>
        <taxon>Pelagophyceae</taxon>
        <taxon>Pelagomonadales</taxon>
        <taxon>Pelagomonadaceae</taxon>
        <taxon>Aureococcus</taxon>
    </lineage>
</organism>
<keyword evidence="7" id="KW-1185">Reference proteome</keyword>
<feature type="compositionally biased region" description="Gly residues" evidence="2">
    <location>
        <begin position="3160"/>
        <end position="3173"/>
    </location>
</feature>
<keyword evidence="1" id="KW-1015">Disulfide bond</keyword>
<feature type="disulfide bond" evidence="1">
    <location>
        <begin position="2991"/>
        <end position="3001"/>
    </location>
</feature>
<feature type="domain" description="EGF-like" evidence="5">
    <location>
        <begin position="2988"/>
        <end position="3023"/>
    </location>
</feature>
<reference evidence="6 7" key="1">
    <citation type="submission" date="2024-03" db="EMBL/GenBank/DDBJ databases">
        <title>Aureococcus anophagefferens CCMP1851 and Kratosvirus quantuckense: Draft genome of a second virus-susceptible host strain in the model system.</title>
        <authorList>
            <person name="Chase E."/>
            <person name="Truchon A.R."/>
            <person name="Schepens W."/>
            <person name="Wilhelm S.W."/>
        </authorList>
    </citation>
    <scope>NUCLEOTIDE SEQUENCE [LARGE SCALE GENOMIC DNA]</scope>
    <source>
        <strain evidence="6 7">CCMP1851</strain>
    </source>
</reference>
<feature type="region of interest" description="Disordered" evidence="2">
    <location>
        <begin position="26"/>
        <end position="91"/>
    </location>
</feature>
<feature type="compositionally biased region" description="Low complexity" evidence="2">
    <location>
        <begin position="3109"/>
        <end position="3127"/>
    </location>
</feature>
<dbReference type="PROSITE" id="PS00022">
    <property type="entry name" value="EGF_1"/>
    <property type="match status" value="2"/>
</dbReference>
<evidence type="ECO:0000259" key="5">
    <source>
        <dbReference type="PROSITE" id="PS50026"/>
    </source>
</evidence>
<name>A0ABR1GBJ6_AURAN</name>
<dbReference type="Proteomes" id="UP001363151">
    <property type="component" value="Unassembled WGS sequence"/>
</dbReference>
<evidence type="ECO:0000256" key="1">
    <source>
        <dbReference type="PROSITE-ProRule" id="PRU00076"/>
    </source>
</evidence>
<proteinExistence type="predicted"/>
<feature type="chain" id="PRO_5045358073" evidence="3">
    <location>
        <begin position="18"/>
        <end position="3370"/>
    </location>
</feature>
<dbReference type="PROSITE" id="PS50022">
    <property type="entry name" value="FA58C_3"/>
    <property type="match status" value="1"/>
</dbReference>
<dbReference type="InterPro" id="IPR000742">
    <property type="entry name" value="EGF"/>
</dbReference>
<dbReference type="SUPFAM" id="SSF49785">
    <property type="entry name" value="Galactose-binding domain-like"/>
    <property type="match status" value="1"/>
</dbReference>
<evidence type="ECO:0000313" key="7">
    <source>
        <dbReference type="Proteomes" id="UP001363151"/>
    </source>
</evidence>
<dbReference type="PROSITE" id="PS50026">
    <property type="entry name" value="EGF_3"/>
    <property type="match status" value="1"/>
</dbReference>
<evidence type="ECO:0000256" key="2">
    <source>
        <dbReference type="SAM" id="MobiDB-lite"/>
    </source>
</evidence>
<dbReference type="PANTHER" id="PTHR24044:SF417">
    <property type="entry name" value="WEARY, ISOFORM B"/>
    <property type="match status" value="1"/>
</dbReference>
<feature type="compositionally biased region" description="Pro residues" evidence="2">
    <location>
        <begin position="3098"/>
        <end position="3108"/>
    </location>
</feature>
<feature type="region of interest" description="Disordered" evidence="2">
    <location>
        <begin position="3194"/>
        <end position="3267"/>
    </location>
</feature>
<sequence>MSTRLVLLALAASSAAAFKNIKKRAEVTVGAPKVGRPPGAAGDPPAAKRRGALPRRGRPPGGAPGARPRPRSRRARRRGARRGARPRGRRAARARRLQNWCYGEDGTQHECDDDEHMYYYGEYKYSDFYYGETYYSGGGVADDDHYYGAHDHCLDLAQTWRCHAKQFRYEADSDCEICSGPGMVCEPGTKGGKLCEDTLGFCGEHDAFEDYVHGGYGSLTMQDKADMEAEEAEHGVSHPCISEACLGDPKGSACAADMTGYCGNNETKCSATGCTSFYHNVEWHREDASGAVSGAPGPFVSGAAKDDVLDERYAETGCPFADEAATCQRAECVAYKSQITQYAREDAWDMFRRHPRAKKRFVDKLVDVCNGNLPPPPVSPAPSGAPAVSPAPSPAPGHAFEGDAPALEAAVFLLKTDYDLAIELYGPVGTWNVSGITDMSGLFRDVDGFNGDIGDWDVSSVTTMAGMFASNAAKNDGRTDECDGFDQFIGFWDVSSVTDMRDMFRGQECADRHVGLDYWGQCPSCVPNGTLVEGMLVGTSPTGWLGCPAWLDENSGELRGVGDAGGPCGDGDAVTDPSDQCFMELFPDADACSESSQLDGAHCGRTLDGQNDTGWQTGWWNNQTINQWIAYDLKANHTVMGVCLVWDWDVYGIYEATSVRVDTSNDGSSWTEGATYDEADGMLAGDGDPSSLPDVMEACFAISPVETQHVRLFFEHDDVKLGVAEVRFVELRAIALEEADNCLTLRGTLGPTPSAYSYIFEADPTGAPTADPAPPSTRRLGAGAIDEESAFEAWWDRAPGRFPFGGRGLAEDYPGFDEKKGTYCGFSFCAAGHACHACAANAANATAVQACCAAYDVAGTKAGKTKDARHQCAEAVVDYCEGPGLNDTACAPSFGEHHAPCEAFAARPLCERSACSLYRREVLEAYGAAKAFRAGEHEWVRRATPGAFGDDAYAPPPWDAIASPYATTICGAANAKLLYECTTLTIDDCNAKDHWGDEDCKTKLSTCGDGLLTWGEECEGKGFDGCHECEYDVRLTYCHTPGEPCEACYRAHAVEVIGGNSRDYCPMCKERMDLSLGFGPSDDLPSPCEVDACLKVTDLDGARACDAAVAEYCGAVGAVGGRDPGCEAYAPQAYDYALPQVANDCAYQLERLDFAVSDDWAIVGAEVLVVTCEFIDEAGVLEDLTPYIPYVYHPTFHMSDEKLAELGEDMPEVHAALTAWNGTLPARYGYRDLFPMTEVALDEVYEYGNVDIYEEASWDRDYGRTLHRGWESVARLVVKDGRAGGDGDGDDAFGGYYYYDEYSSDWDDDWYQDDHCDDWSGRALVTLPPCARDPMAHATDMLARRLKWGAVHDTGDRDSQWSPYGGLPTGNVDCELVPGTYVGATIASWIYADWDGTLRKEVEWIWGDGGDVRVDEALEGGGLALRFGEDAMFASGCADTDCAYAIESCATIELAPRVMEPSAAAFHEVEAELVGAIDALMDVRDWGDLSVANFRIAQLAASAAYKDALDLVDELLVVGEKTTYLSGVEDYCPHDYHVYNATTYVWDRNPAWQGDPCCNWELRRAQCCRPADVPNGFARVVESADVPALRTRCTNASVAEMLGKLPQIMESVNGAAACAEALASGAASETNKNQFDEFWRFRDECRDAIENGEDSDVGNACETADDCYCSYSTCETESWSASKVCQTTTEDFVKCEAECYGSKIDAVAMRFLKQDWNVSATDDAGYVDAFVARMTDDHCIGDRQWEDGINSPPGVRWVCDRQCQMDNACDSWTLVDAYRAQHREHCEANGFSTPECFRPASCDDWSTYDWETCEHWSDFYRNADLCAFYGGNLECTWENADGDCGHHDCKFPPANTPSGLPCDAYDQCREAQREPCETSAGCEAAGGTWYNDQSDEDWCWGECGQCCPAGAHVSVAPWDPDYEQCTWKEPGFPDAHELGHPTCCAIYGGSWRQEGDEPTEGACCYGEFMTWCDWGTNDCHTYCNEHASFECWDEDACDQDACADCHDEQDCCGDKFVPIDAAKCESFEACNSLEYREVWGDHHGEACDVDEGWCGMCYGTWCYEESEPTTCYWSDGDLTEADCAALGGAWDEDSHWLSCARAVALTGDPAADGAACFAHVSDYAGAPPAADACPSPTHNDDYIVAPAYPWHGTWCSRGCYYTAPVESWDMSYCGYVVRGPDWELGGDVDFDDELCSFSAAESECSGAVTVYTWPNGKGVYEQMAVAPAYESGGAFRYCTFARASWTETRMDCEAGGWYDANARGGEGACRETDELLDAGACEAVGGALVPHDIYYRPGRFGTEAQCNEGECRGFYAEDEAGELRHQWGGYTREQCAAAPGEACDRSCQRCMSENDEALDDGLCFNAAGVVQVGESKADCFANEASGWEWADCASQATYDDCYLANDARPELQCAIRWDTCTDEAACDAAGTCDDQWWNRRELCGDAGWAHGDTCWAHYDNATTVTVNGTTTTTYEWIYESCDDCKRPSGVCVEDFGTYGCERYAWHQFGCKVFGSNSPEDCEARGNGATWRTPSATRAECEAATRCEEEWYGASSKSPEECEACGGTQVRAWHWHGGQWSGAYVRDLTWFPRVEMAPLNVVTPRTSSRKIDAELGPPLMRAFAASQRSQLYLTHTMWSAVVMELLCECGDADPAVCGAHSGGGAVAGKGTGFCGLEEPLQAGCASAIFTKDHLKGKCKRKREKCRDIKKRKICKKKKYHGHCHWSGKKDKCRKPKCRELKHKAHCKAPTGENLGCEWRSGRKKCVDVKKCERATRKKGCLKGKKLKKLGCAWDDTTQTCAAGGAGEFGEGGGFDEAPADDADNVDVAFSSMGAGEVPGARRMHADGCWEATTRVDAYVVESAAGVVVGQLAGDGVGVETVAGSFESAKLCLPTRADLVGTGDLAFSRKAIVRYDAAAAPAFAVVLAEADLTTATAAKFCGTLAGDGVYFPAYVADDLDPTNDAACAAGGLSFGFVCVCYCGFSGAKCDVGCENSCSMQGTCGADPAAPNACACAEGYSGADCGVVDCPGDAAGHKCHWQGGTCLATGACECNDGYSGAACDVQAVRRSTNVDFPERAYEDDGETDTSIFGGLYDMSPAPTPAPSPAPGDPTARPTTPRPSAEPTAADARARATRRAGRPRADAQAHWKKDKCKESKGDDAGGGDAGGDAGGGSCKDNTSEKACNRDALGCQWKKDKCKESKGDDAGDDGETTTTSSGGDAGEPTTKCKKLDEAACKSKANKKRCKYDEKKGKCKGESSGGDAGEPTTKCKKLDEAACKSKANKKRCKDALGCQWKKDKCKESKKKEDACSTLKSSILCGSQETCKWIGATATTDRARHPDKSSCKAQKKAGCKWSGGQCNAPASECKSKK</sequence>
<protein>
    <submittedName>
        <fullName evidence="6">Tenascin-like protein</fullName>
    </submittedName>
</protein>
<accession>A0ABR1GBJ6</accession>
<feature type="compositionally biased region" description="Basic and acidic residues" evidence="2">
    <location>
        <begin position="3139"/>
        <end position="3159"/>
    </location>
</feature>
<feature type="region of interest" description="Disordered" evidence="2">
    <location>
        <begin position="3351"/>
        <end position="3370"/>
    </location>
</feature>
<dbReference type="InterPro" id="IPR050906">
    <property type="entry name" value="Notch_signaling"/>
</dbReference>
<feature type="compositionally biased region" description="Basic and acidic residues" evidence="2">
    <location>
        <begin position="3245"/>
        <end position="3255"/>
    </location>
</feature>
<evidence type="ECO:0000259" key="4">
    <source>
        <dbReference type="PROSITE" id="PS50022"/>
    </source>
</evidence>
<feature type="compositionally biased region" description="Basic residues" evidence="2">
    <location>
        <begin position="47"/>
        <end position="58"/>
    </location>
</feature>
<feature type="compositionally biased region" description="Basic and acidic residues" evidence="2">
    <location>
        <begin position="3194"/>
        <end position="3204"/>
    </location>
</feature>
<dbReference type="PANTHER" id="PTHR24044">
    <property type="entry name" value="NOTCH LIGAND FAMILY MEMBER"/>
    <property type="match status" value="1"/>
</dbReference>
<feature type="signal peptide" evidence="3">
    <location>
        <begin position="1"/>
        <end position="17"/>
    </location>
</feature>
<feature type="region of interest" description="Disordered" evidence="2">
    <location>
        <begin position="3073"/>
        <end position="3180"/>
    </location>
</feature>
<dbReference type="EMBL" id="JBBJCI010000035">
    <property type="protein sequence ID" value="KAK7253354.1"/>
    <property type="molecule type" value="Genomic_DNA"/>
</dbReference>
<evidence type="ECO:0000313" key="6">
    <source>
        <dbReference type="EMBL" id="KAK7253354.1"/>
    </source>
</evidence>
<feature type="region of interest" description="Disordered" evidence="2">
    <location>
        <begin position="374"/>
        <end position="396"/>
    </location>
</feature>
<evidence type="ECO:0000256" key="3">
    <source>
        <dbReference type="SAM" id="SignalP"/>
    </source>
</evidence>
<feature type="disulfide bond" evidence="1">
    <location>
        <begin position="3013"/>
        <end position="3022"/>
    </location>
</feature>
<feature type="domain" description="F5/8 type C" evidence="4">
    <location>
        <begin position="568"/>
        <end position="712"/>
    </location>
</feature>
<dbReference type="PROSITE" id="PS01186">
    <property type="entry name" value="EGF_2"/>
    <property type="match status" value="2"/>
</dbReference>
<dbReference type="Pfam" id="PF03382">
    <property type="entry name" value="DUF285"/>
    <property type="match status" value="1"/>
</dbReference>
<feature type="compositionally biased region" description="Basic residues" evidence="2">
    <location>
        <begin position="68"/>
        <end position="91"/>
    </location>
</feature>
<dbReference type="InterPro" id="IPR008979">
    <property type="entry name" value="Galactose-bd-like_sf"/>
</dbReference>
<dbReference type="InterPro" id="IPR000421">
    <property type="entry name" value="FA58C"/>
</dbReference>